<accession>A0A0R1KDS4</accession>
<protein>
    <submittedName>
        <fullName evidence="1">Uncharacterized protein</fullName>
    </submittedName>
</protein>
<dbReference type="AlphaFoldDB" id="A0A0R1KDS4"/>
<dbReference type="Proteomes" id="UP000051162">
    <property type="component" value="Unassembled WGS sequence"/>
</dbReference>
<reference evidence="1 2" key="1">
    <citation type="journal article" date="2015" name="Genome Announc.">
        <title>Expanding the biotechnology potential of lactobacilli through comparative genomics of 213 strains and associated genera.</title>
        <authorList>
            <person name="Sun Z."/>
            <person name="Harris H.M."/>
            <person name="McCann A."/>
            <person name="Guo C."/>
            <person name="Argimon S."/>
            <person name="Zhang W."/>
            <person name="Yang X."/>
            <person name="Jeffery I.B."/>
            <person name="Cooney J.C."/>
            <person name="Kagawa T.F."/>
            <person name="Liu W."/>
            <person name="Song Y."/>
            <person name="Salvetti E."/>
            <person name="Wrobel A."/>
            <person name="Rasinkangas P."/>
            <person name="Parkhill J."/>
            <person name="Rea M.C."/>
            <person name="O'Sullivan O."/>
            <person name="Ritari J."/>
            <person name="Douillard F.P."/>
            <person name="Paul Ross R."/>
            <person name="Yang R."/>
            <person name="Briner A.E."/>
            <person name="Felis G.E."/>
            <person name="de Vos W.M."/>
            <person name="Barrangou R."/>
            <person name="Klaenhammer T.R."/>
            <person name="Caufield P.W."/>
            <person name="Cui Y."/>
            <person name="Zhang H."/>
            <person name="O'Toole P.W."/>
        </authorList>
    </citation>
    <scope>NUCLEOTIDE SEQUENCE [LARGE SCALE GENOMIC DNA]</scope>
    <source>
        <strain evidence="1 2">DSM 19117</strain>
    </source>
</reference>
<dbReference type="PATRIC" id="fig|1423773.3.peg.761"/>
<keyword evidence="2" id="KW-1185">Reference proteome</keyword>
<evidence type="ECO:0000313" key="2">
    <source>
        <dbReference type="Proteomes" id="UP000051162"/>
    </source>
</evidence>
<proteinExistence type="predicted"/>
<name>A0A0R1KDS4_9LACO</name>
<dbReference type="EMBL" id="AZDT01000012">
    <property type="protein sequence ID" value="KRK76967.1"/>
    <property type="molecule type" value="Genomic_DNA"/>
</dbReference>
<comment type="caution">
    <text evidence="1">The sequence shown here is derived from an EMBL/GenBank/DDBJ whole genome shotgun (WGS) entry which is preliminary data.</text>
</comment>
<evidence type="ECO:0000313" key="1">
    <source>
        <dbReference type="EMBL" id="KRK76967.1"/>
    </source>
</evidence>
<organism evidence="1 2">
    <name type="scientific">Levilactobacillus namurensis DSM 19117</name>
    <dbReference type="NCBI Taxonomy" id="1423773"/>
    <lineage>
        <taxon>Bacteria</taxon>
        <taxon>Bacillati</taxon>
        <taxon>Bacillota</taxon>
        <taxon>Bacilli</taxon>
        <taxon>Lactobacillales</taxon>
        <taxon>Lactobacillaceae</taxon>
        <taxon>Levilactobacillus</taxon>
    </lineage>
</organism>
<gene>
    <name evidence="1" type="ORF">FD30_GL000745</name>
</gene>
<sequence length="150" mass="16418">MDFPCDEFCGKSVFGFEDGQVTESSPLGKMVLVGAVRPLSYNGVIKFDESLLRGMKMMLGFVLGTDGSLSTFFEAFKQTGDQLTTAEYDLLKELVHLARHPGIVVNLAQKLALTTAELDAQMTHLQDLGLIAYWSGTADHQSSMPVLLVR</sequence>